<dbReference type="PANTHER" id="PTHR43194:SF2">
    <property type="entry name" value="PEROXISOMAL MEMBRANE PROTEIN LPX1"/>
    <property type="match status" value="1"/>
</dbReference>
<dbReference type="AlphaFoldDB" id="A0A840ABU6"/>
<comment type="caution">
    <text evidence="2">The sequence shown here is derived from an EMBL/GenBank/DDBJ whole genome shotgun (WGS) entry which is preliminary data.</text>
</comment>
<dbReference type="InterPro" id="IPR000073">
    <property type="entry name" value="AB_hydrolase_1"/>
</dbReference>
<dbReference type="PRINTS" id="PR00111">
    <property type="entry name" value="ABHYDROLASE"/>
</dbReference>
<dbReference type="EMBL" id="JACIDJ010000005">
    <property type="protein sequence ID" value="MBB3899438.1"/>
    <property type="molecule type" value="Genomic_DNA"/>
</dbReference>
<dbReference type="Gene3D" id="3.40.50.1820">
    <property type="entry name" value="alpha/beta hydrolase"/>
    <property type="match status" value="1"/>
</dbReference>
<dbReference type="InterPro" id="IPR050228">
    <property type="entry name" value="Carboxylesterase_BioH"/>
</dbReference>
<dbReference type="Proteomes" id="UP000553193">
    <property type="component" value="Unassembled WGS sequence"/>
</dbReference>
<feature type="domain" description="AB hydrolase-1" evidence="1">
    <location>
        <begin position="5"/>
        <end position="221"/>
    </location>
</feature>
<dbReference type="PANTHER" id="PTHR43194">
    <property type="entry name" value="HYDROLASE ALPHA/BETA FOLD FAMILY"/>
    <property type="match status" value="1"/>
</dbReference>
<accession>A0A840ABU6</accession>
<dbReference type="Pfam" id="PF12697">
    <property type="entry name" value="Abhydrolase_6"/>
    <property type="match status" value="1"/>
</dbReference>
<protein>
    <submittedName>
        <fullName evidence="2">Pimeloyl-ACP methyl ester carboxylesterase</fullName>
    </submittedName>
</protein>
<evidence type="ECO:0000313" key="3">
    <source>
        <dbReference type="Proteomes" id="UP000553193"/>
    </source>
</evidence>
<keyword evidence="3" id="KW-1185">Reference proteome</keyword>
<name>A0A840ABU6_9PROT</name>
<gene>
    <name evidence="2" type="ORF">GGQ83_002890</name>
</gene>
<reference evidence="2 3" key="1">
    <citation type="submission" date="2020-08" db="EMBL/GenBank/DDBJ databases">
        <title>Genomic Encyclopedia of Type Strains, Phase IV (KMG-IV): sequencing the most valuable type-strain genomes for metagenomic binning, comparative biology and taxonomic classification.</title>
        <authorList>
            <person name="Goeker M."/>
        </authorList>
    </citation>
    <scope>NUCLEOTIDE SEQUENCE [LARGE SCALE GENOMIC DNA]</scope>
    <source>
        <strain evidence="2 3">DSM 19979</strain>
    </source>
</reference>
<dbReference type="SUPFAM" id="SSF53474">
    <property type="entry name" value="alpha/beta-Hydrolases"/>
    <property type="match status" value="1"/>
</dbReference>
<proteinExistence type="predicted"/>
<sequence length="236" mass="25420">MALPLLLLPGLLCDARLWRDALPPLADMVEPRIADLTRSDNLAGMARDALALVNDAPHFAVAGLSMGGYVALEIMRQAPTRVTHLALLDTSARADTPEQTERRRGLLSLSRQGQFKGVTPRLLPMLIHPSRQGTPLAQEVMDMAERVGSEAFLRQQNAIMHRPDSLPDLAGIRVPTLVACGAEDALTPPELHDEMAAMIPGAKLVRFAGSGHLPTMEVPDAAGQALRDWLTPARSG</sequence>
<dbReference type="InterPro" id="IPR029058">
    <property type="entry name" value="AB_hydrolase_fold"/>
</dbReference>
<organism evidence="2 3">
    <name type="scientific">Roseococcus suduntuyensis</name>
    <dbReference type="NCBI Taxonomy" id="455361"/>
    <lineage>
        <taxon>Bacteria</taxon>
        <taxon>Pseudomonadati</taxon>
        <taxon>Pseudomonadota</taxon>
        <taxon>Alphaproteobacteria</taxon>
        <taxon>Acetobacterales</taxon>
        <taxon>Roseomonadaceae</taxon>
        <taxon>Roseococcus</taxon>
    </lineage>
</organism>
<evidence type="ECO:0000259" key="1">
    <source>
        <dbReference type="Pfam" id="PF12697"/>
    </source>
</evidence>
<evidence type="ECO:0000313" key="2">
    <source>
        <dbReference type="EMBL" id="MBB3899438.1"/>
    </source>
</evidence>
<dbReference type="RefSeq" id="WP_184385202.1">
    <property type="nucleotide sequence ID" value="NZ_JACIDJ010000005.1"/>
</dbReference>